<protein>
    <recommendedName>
        <fullName evidence="1">Cyanovirin-N domain-containing protein</fullName>
    </recommendedName>
</protein>
<dbReference type="EMBL" id="QJNU01000213">
    <property type="protein sequence ID" value="RYP04361.1"/>
    <property type="molecule type" value="Genomic_DNA"/>
</dbReference>
<dbReference type="InterPro" id="IPR011058">
    <property type="entry name" value="Cyanovirin-N"/>
</dbReference>
<keyword evidence="3" id="KW-1185">Reference proteome</keyword>
<dbReference type="AlphaFoldDB" id="A0A4Q4TCC5"/>
<dbReference type="Proteomes" id="UP000293360">
    <property type="component" value="Unassembled WGS sequence"/>
</dbReference>
<dbReference type="SUPFAM" id="SSF51322">
    <property type="entry name" value="Cyanovirin-N"/>
    <property type="match status" value="1"/>
</dbReference>
<reference evidence="2 3" key="1">
    <citation type="submission" date="2018-06" db="EMBL/GenBank/DDBJ databases">
        <title>Complete Genomes of Monosporascus.</title>
        <authorList>
            <person name="Robinson A.J."/>
            <person name="Natvig D.O."/>
        </authorList>
    </citation>
    <scope>NUCLEOTIDE SEQUENCE [LARGE SCALE GENOMIC DNA]</scope>
    <source>
        <strain evidence="2 3">CBS 110550</strain>
    </source>
</reference>
<dbReference type="InterPro" id="IPR036673">
    <property type="entry name" value="Cyanovirin-N_sf"/>
</dbReference>
<dbReference type="Pfam" id="PF08881">
    <property type="entry name" value="CVNH"/>
    <property type="match status" value="1"/>
</dbReference>
<feature type="domain" description="Cyanovirin-N" evidence="1">
    <location>
        <begin position="52"/>
        <end position="160"/>
    </location>
</feature>
<proteinExistence type="predicted"/>
<evidence type="ECO:0000313" key="3">
    <source>
        <dbReference type="Proteomes" id="UP000293360"/>
    </source>
</evidence>
<dbReference type="SMART" id="SM01111">
    <property type="entry name" value="CVNH"/>
    <property type="match status" value="1"/>
</dbReference>
<evidence type="ECO:0000259" key="1">
    <source>
        <dbReference type="SMART" id="SM01111"/>
    </source>
</evidence>
<dbReference type="OrthoDB" id="2947935at2759"/>
<gene>
    <name evidence="2" type="ORF">DL764_004497</name>
</gene>
<organism evidence="2 3">
    <name type="scientific">Monosporascus ibericus</name>
    <dbReference type="NCBI Taxonomy" id="155417"/>
    <lineage>
        <taxon>Eukaryota</taxon>
        <taxon>Fungi</taxon>
        <taxon>Dikarya</taxon>
        <taxon>Ascomycota</taxon>
        <taxon>Pezizomycotina</taxon>
        <taxon>Sordariomycetes</taxon>
        <taxon>Xylariomycetidae</taxon>
        <taxon>Xylariales</taxon>
        <taxon>Xylariales incertae sedis</taxon>
        <taxon>Monosporascus</taxon>
    </lineage>
</organism>
<accession>A0A4Q4TCC5</accession>
<comment type="caution">
    <text evidence="2">The sequence shown here is derived from an EMBL/GenBank/DDBJ whole genome shotgun (WGS) entry which is preliminary data.</text>
</comment>
<sequence length="169" mass="18474">MQSVPSFINLAVTFLAIFATTSFGTVIAGAIGLLRDGSDVEVAVDTISKWEGYSYTCTKSSIEVREEGGKWYMKAQCPKMDGKTFLKSELDLDNCYKNKDGMLFEYNRGNFSESCHSCALSSSASGFPNEFTCVCDPLEQTADPVHLHANIGNNDGFLQCYKNKASLVA</sequence>
<name>A0A4Q4TCC5_9PEZI</name>
<evidence type="ECO:0000313" key="2">
    <source>
        <dbReference type="EMBL" id="RYP04361.1"/>
    </source>
</evidence>
<dbReference type="Gene3D" id="2.30.60.10">
    <property type="entry name" value="Cyanovirin-N"/>
    <property type="match status" value="1"/>
</dbReference>